<dbReference type="Pfam" id="PF01128">
    <property type="entry name" value="IspD"/>
    <property type="match status" value="1"/>
</dbReference>
<name>A0A061REI2_9CHLO</name>
<comment type="similarity">
    <text evidence="1">Belongs to the IspD/TarI cytidylyltransferase family. IspD subfamily.</text>
</comment>
<dbReference type="InterPro" id="IPR029044">
    <property type="entry name" value="Nucleotide-diphossugar_trans"/>
</dbReference>
<evidence type="ECO:0000256" key="2">
    <source>
        <dbReference type="ARBA" id="ARBA00022679"/>
    </source>
</evidence>
<reference evidence="4" key="1">
    <citation type="submission" date="2014-05" db="EMBL/GenBank/DDBJ databases">
        <title>The transcriptome of the halophilic microalga Tetraselmis sp. GSL018 isolated from the Great Salt Lake, Utah.</title>
        <authorList>
            <person name="Jinkerson R.E."/>
            <person name="D'Adamo S."/>
            <person name="Posewitz M.C."/>
        </authorList>
    </citation>
    <scope>NUCLEOTIDE SEQUENCE</scope>
    <source>
        <strain evidence="4">GSL018</strain>
    </source>
</reference>
<dbReference type="CDD" id="cd02516">
    <property type="entry name" value="CDP-ME_synthetase"/>
    <property type="match status" value="1"/>
</dbReference>
<evidence type="ECO:0000256" key="3">
    <source>
        <dbReference type="ARBA" id="ARBA00022695"/>
    </source>
</evidence>
<dbReference type="PANTHER" id="PTHR32125:SF4">
    <property type="entry name" value="2-C-METHYL-D-ERYTHRITOL 4-PHOSPHATE CYTIDYLYLTRANSFERASE, CHLOROPLASTIC"/>
    <property type="match status" value="1"/>
</dbReference>
<gene>
    <name evidence="4" type="primary">ISPD</name>
    <name evidence="4" type="ORF">TSPGSL018_2125</name>
</gene>
<dbReference type="GO" id="GO:0050518">
    <property type="term" value="F:2-C-methyl-D-erythritol 4-phosphate cytidylyltransferase activity"/>
    <property type="evidence" value="ECO:0007669"/>
    <property type="project" value="TreeGrafter"/>
</dbReference>
<dbReference type="SUPFAM" id="SSF53448">
    <property type="entry name" value="Nucleotide-diphospho-sugar transferases"/>
    <property type="match status" value="1"/>
</dbReference>
<keyword evidence="2 4" id="KW-0808">Transferase</keyword>
<dbReference type="Gene3D" id="3.90.550.10">
    <property type="entry name" value="Spore Coat Polysaccharide Biosynthesis Protein SpsA, Chain A"/>
    <property type="match status" value="1"/>
</dbReference>
<dbReference type="InterPro" id="IPR034683">
    <property type="entry name" value="IspD/TarI"/>
</dbReference>
<dbReference type="InterPro" id="IPR050088">
    <property type="entry name" value="IspD/TarI_cytidylyltransf_bact"/>
</dbReference>
<protein>
    <submittedName>
        <fullName evidence="4">2-C-methyl-D-erythritol 4-phosphate cytidylyltransferase</fullName>
    </submittedName>
</protein>
<dbReference type="PANTHER" id="PTHR32125">
    <property type="entry name" value="2-C-METHYL-D-ERYTHRITOL 4-PHOSPHATE CYTIDYLYLTRANSFERASE, CHLOROPLASTIC"/>
    <property type="match status" value="1"/>
</dbReference>
<proteinExistence type="inferred from homology"/>
<organism evidence="4">
    <name type="scientific">Tetraselmis sp. GSL018</name>
    <dbReference type="NCBI Taxonomy" id="582737"/>
    <lineage>
        <taxon>Eukaryota</taxon>
        <taxon>Viridiplantae</taxon>
        <taxon>Chlorophyta</taxon>
        <taxon>core chlorophytes</taxon>
        <taxon>Chlorodendrophyceae</taxon>
        <taxon>Chlorodendrales</taxon>
        <taxon>Chlorodendraceae</taxon>
        <taxon>Tetraselmis</taxon>
    </lineage>
</organism>
<evidence type="ECO:0000313" key="4">
    <source>
        <dbReference type="EMBL" id="JAC71347.1"/>
    </source>
</evidence>
<accession>A0A061REI2</accession>
<evidence type="ECO:0000256" key="1">
    <source>
        <dbReference type="ARBA" id="ARBA00009789"/>
    </source>
</evidence>
<dbReference type="AlphaFoldDB" id="A0A061REI2"/>
<sequence length="338" mass="37902">MKLSALKSSSISPQYKCRSIPQFRTHETFACKRFPRSSFLSPATTTKKLRNGLGDNLRHKGTAWRRIDLQGRPVAFEFYEHDAGPPQRNDQLVKVDDGSVSVILMSHSSKKRAGSKIPNQYLQLRGQPMARWSFATLLAMREVGEVIVVCDLDWRHVFEEGFENTSQNGNLPFLGKRVKFVEAGQDRQSSLIAGFREVSEEIALVAIHEVERPLVTQDECSRCFLDGISFGASVLGVPVKPTIKQVKNYGFVVRTLERSALMEVQSPQAISPTTLREVLDIIVRHNISGTDEMSIVEALGKPVKVSQGEYTNLEVTSRDELAIAEQILEERARPEVYA</sequence>
<keyword evidence="3 4" id="KW-0548">Nucleotidyltransferase</keyword>
<dbReference type="EMBL" id="GBEZ01014753">
    <property type="protein sequence ID" value="JAC71347.1"/>
    <property type="molecule type" value="Transcribed_RNA"/>
</dbReference>